<accession>A0ABN3UM29</accession>
<evidence type="ECO:0000313" key="5">
    <source>
        <dbReference type="EMBL" id="GAA2735348.1"/>
    </source>
</evidence>
<dbReference type="PROSITE" id="PS50949">
    <property type="entry name" value="HTH_GNTR"/>
    <property type="match status" value="1"/>
</dbReference>
<dbReference type="Pfam" id="PF07729">
    <property type="entry name" value="FCD"/>
    <property type="match status" value="1"/>
</dbReference>
<dbReference type="InterPro" id="IPR000524">
    <property type="entry name" value="Tscrpt_reg_HTH_GntR"/>
</dbReference>
<evidence type="ECO:0000259" key="4">
    <source>
        <dbReference type="PROSITE" id="PS50949"/>
    </source>
</evidence>
<dbReference type="Gene3D" id="1.10.10.10">
    <property type="entry name" value="Winged helix-like DNA-binding domain superfamily/Winged helix DNA-binding domain"/>
    <property type="match status" value="1"/>
</dbReference>
<keyword evidence="1" id="KW-0805">Transcription regulation</keyword>
<dbReference type="InterPro" id="IPR036390">
    <property type="entry name" value="WH_DNA-bd_sf"/>
</dbReference>
<dbReference type="SMART" id="SM00895">
    <property type="entry name" value="FCD"/>
    <property type="match status" value="1"/>
</dbReference>
<dbReference type="PANTHER" id="PTHR43537">
    <property type="entry name" value="TRANSCRIPTIONAL REGULATOR, GNTR FAMILY"/>
    <property type="match status" value="1"/>
</dbReference>
<dbReference type="SUPFAM" id="SSF48008">
    <property type="entry name" value="GntR ligand-binding domain-like"/>
    <property type="match status" value="1"/>
</dbReference>
<proteinExistence type="predicted"/>
<name>A0ABN3UM29_9MICO</name>
<reference evidence="5 6" key="1">
    <citation type="journal article" date="2019" name="Int. J. Syst. Evol. Microbiol.">
        <title>The Global Catalogue of Microorganisms (GCM) 10K type strain sequencing project: providing services to taxonomists for standard genome sequencing and annotation.</title>
        <authorList>
            <consortium name="The Broad Institute Genomics Platform"/>
            <consortium name="The Broad Institute Genome Sequencing Center for Infectious Disease"/>
            <person name="Wu L."/>
            <person name="Ma J."/>
        </authorList>
    </citation>
    <scope>NUCLEOTIDE SEQUENCE [LARGE SCALE GENOMIC DNA]</scope>
    <source>
        <strain evidence="5 6">JCM 16378</strain>
    </source>
</reference>
<dbReference type="InterPro" id="IPR008920">
    <property type="entry name" value="TF_FadR/GntR_C"/>
</dbReference>
<comment type="caution">
    <text evidence="5">The sequence shown here is derived from an EMBL/GenBank/DDBJ whole genome shotgun (WGS) entry which is preliminary data.</text>
</comment>
<dbReference type="PANTHER" id="PTHR43537:SF24">
    <property type="entry name" value="GLUCONATE OPERON TRANSCRIPTIONAL REPRESSOR"/>
    <property type="match status" value="1"/>
</dbReference>
<evidence type="ECO:0000256" key="1">
    <source>
        <dbReference type="ARBA" id="ARBA00023015"/>
    </source>
</evidence>
<dbReference type="InterPro" id="IPR011711">
    <property type="entry name" value="GntR_C"/>
</dbReference>
<evidence type="ECO:0000256" key="2">
    <source>
        <dbReference type="ARBA" id="ARBA00023125"/>
    </source>
</evidence>
<dbReference type="Proteomes" id="UP001501326">
    <property type="component" value="Unassembled WGS sequence"/>
</dbReference>
<dbReference type="CDD" id="cd07377">
    <property type="entry name" value="WHTH_GntR"/>
    <property type="match status" value="1"/>
</dbReference>
<sequence>MAREGQVGGVNQPRRQSGIVSLLVREGAYATGPQVLSELRRVIASGAVPPGSPIPLDDVAAFFGVSLIPVREALKTLLGEGLLEHQPRLGYTVTDLSAAELDELYVVRGALEAAALDAAALQSTPVDHARASAIHAQLVRAVADGDAAGFQRASREFHEALLAPCRMPRLLHMLDIAWNLTEPVQTMMRVTEDEREEMRVDHQAMLDAFVARDAAGLREASSAHHERLTACISRLGDQG</sequence>
<gene>
    <name evidence="5" type="ORF">GCM10009867_17460</name>
</gene>
<dbReference type="Gene3D" id="1.20.120.530">
    <property type="entry name" value="GntR ligand-binding domain-like"/>
    <property type="match status" value="1"/>
</dbReference>
<feature type="domain" description="HTH gntR-type" evidence="4">
    <location>
        <begin position="29"/>
        <end position="96"/>
    </location>
</feature>
<protein>
    <submittedName>
        <fullName evidence="5">GntR family transcriptional regulator</fullName>
    </submittedName>
</protein>
<dbReference type="Pfam" id="PF00392">
    <property type="entry name" value="GntR"/>
    <property type="match status" value="1"/>
</dbReference>
<dbReference type="EMBL" id="BAAARN010000001">
    <property type="protein sequence ID" value="GAA2735348.1"/>
    <property type="molecule type" value="Genomic_DNA"/>
</dbReference>
<organism evidence="5 6">
    <name type="scientific">Pedococcus aerophilus</name>
    <dbReference type="NCBI Taxonomy" id="436356"/>
    <lineage>
        <taxon>Bacteria</taxon>
        <taxon>Bacillati</taxon>
        <taxon>Actinomycetota</taxon>
        <taxon>Actinomycetes</taxon>
        <taxon>Micrococcales</taxon>
        <taxon>Intrasporangiaceae</taxon>
        <taxon>Pedococcus</taxon>
    </lineage>
</organism>
<keyword evidence="2" id="KW-0238">DNA-binding</keyword>
<evidence type="ECO:0000256" key="3">
    <source>
        <dbReference type="ARBA" id="ARBA00023163"/>
    </source>
</evidence>
<dbReference type="InterPro" id="IPR036388">
    <property type="entry name" value="WH-like_DNA-bd_sf"/>
</dbReference>
<keyword evidence="3" id="KW-0804">Transcription</keyword>
<dbReference type="SUPFAM" id="SSF46785">
    <property type="entry name" value="Winged helix' DNA-binding domain"/>
    <property type="match status" value="1"/>
</dbReference>
<dbReference type="SMART" id="SM00345">
    <property type="entry name" value="HTH_GNTR"/>
    <property type="match status" value="1"/>
</dbReference>
<keyword evidence="6" id="KW-1185">Reference proteome</keyword>
<evidence type="ECO:0000313" key="6">
    <source>
        <dbReference type="Proteomes" id="UP001501326"/>
    </source>
</evidence>